<organism evidence="2 3">
    <name type="scientific">Candidatus Saccharimonas aalborgensis</name>
    <dbReference type="NCBI Taxonomy" id="1332188"/>
    <lineage>
        <taxon>Bacteria</taxon>
        <taxon>Candidatus Saccharimonadota</taxon>
        <taxon>Candidatus Saccharimonadia</taxon>
        <taxon>Candidatus Saccharimonadales</taxon>
        <taxon>Candidatus Saccharimonadaceae</taxon>
        <taxon>Candidatus Saccharimonas</taxon>
    </lineage>
</organism>
<evidence type="ECO:0000256" key="1">
    <source>
        <dbReference type="SAM" id="SignalP"/>
    </source>
</evidence>
<protein>
    <submittedName>
        <fullName evidence="2">Uncharacterized protein</fullName>
    </submittedName>
</protein>
<dbReference type="Pfam" id="PF08309">
    <property type="entry name" value="LVIVD"/>
    <property type="match status" value="6"/>
</dbReference>
<dbReference type="PATRIC" id="fig|1332188.3.peg.601"/>
<evidence type="ECO:0000313" key="3">
    <source>
        <dbReference type="Proteomes" id="UP000013893"/>
    </source>
</evidence>
<dbReference type="Gene3D" id="2.130.10.10">
    <property type="entry name" value="YVTN repeat-like/Quinoprotein amine dehydrogenase"/>
    <property type="match status" value="2"/>
</dbReference>
<dbReference type="AlphaFoldDB" id="R4PYL8"/>
<dbReference type="Proteomes" id="UP000013893">
    <property type="component" value="Chromosome"/>
</dbReference>
<dbReference type="KEGG" id="saal:L336_0613"/>
<dbReference type="PANTHER" id="PTHR47197:SF3">
    <property type="entry name" value="DIHYDRO-HEME D1 DEHYDROGENASE"/>
    <property type="match status" value="1"/>
</dbReference>
<dbReference type="STRING" id="1332188.L336_0613"/>
<sequence>MFALPFISGFVALFCVSNNIHALTTIPYKLNFQGRLTDASGNPMAAGTYNMKFRIYDASSGGTLKWSEQRANSASTGVTVTTGGLFSVQLGDVSSLPANIFSTTDTATLYFEIELPTPATATCTGASCESYTEGPMTPRNKLASSAYSFNSDLLDGLDSSAFAQVGASNTWTSTNLIKVDSATAFQVQNAAGSTTVMRVDTTANRLMVGTLGTSTGQLYVSGRLPTASLGSVAVGTATRSVAVQGRYAYTTNSTSGALKVFDVSNPASPVSVGTISSTNAYFVAVQGRYAYVTSAVGNTLSIYDVSNPASPTSMGSASVAGAYSVYVQGRYAYVGSNSGTFTIVDVGNPSAPIVAGSLSIGAGALQSVYIQGVYAYIVDNTNSTLNIVNISNPASLSVIGSLVIGTNIKAVSVQGRYAYIIDNGGSALNVIDVKNPASPTSVGSVATGSSPQSLSVQGRYVYVTNGTGNTLGIYDVSTPTAPASVGTVGTGNLPIAVSVVGRYAYVINYTSNTLTTYDVGGAYVQQLEAGGAELGTLSVNGNTQLVGDAIINGGLSVGSAAQISGALTVGQSVQFNGDFGVGGRVNLQNVINSTTAVQINNAAGVNLFTADTTNFTVQIGLLGTDSNAALFVLDSYNQATDPTGFNGAMYYNTSLNKFRCYQNGAWADCIGSGSGASLSANNTWTGTNLFKTTSASALQIQNASSATLLTADTSANQVVIGSTSDGITLGASGLLYVGTGRPSAQITLSAEYPGATFTGDGTSNNGSLSSDFCSGSSRLNINTGVCAATETHNYYAWTTTQASAQDYDVYARYQLPSDYDTGSLTNLKIWGWGTSTTTDQVTVAMYVDSSGTACSTSGNAVSSNATWVQVTVASPLGACTPVAGDMVTFKVRVVAGQNNYARAGEINFSYKRKS</sequence>
<feature type="chain" id="PRO_5004377671" evidence="1">
    <location>
        <begin position="23"/>
        <end position="914"/>
    </location>
</feature>
<gene>
    <name evidence="2" type="ORF">L336_0613</name>
</gene>
<reference evidence="2 3" key="1">
    <citation type="journal article" date="2013" name="Nat. Biotechnol.">
        <title>Genome sequences of rare, uncultured bacteria obtained by differential coverage binning of multiple metagenomes.</title>
        <authorList>
            <person name="Albertsen M."/>
            <person name="Hugenholtz P."/>
            <person name="Skarshewski A."/>
            <person name="Nielsen K.L."/>
            <person name="Tyson G.W."/>
            <person name="Nielsen P.H."/>
        </authorList>
    </citation>
    <scope>NUCLEOTIDE SEQUENCE [LARGE SCALE GENOMIC DNA]</scope>
    <source>
        <strain evidence="2">TM71</strain>
    </source>
</reference>
<feature type="signal peptide" evidence="1">
    <location>
        <begin position="1"/>
        <end position="22"/>
    </location>
</feature>
<dbReference type="InterPro" id="IPR015943">
    <property type="entry name" value="WD40/YVTN_repeat-like_dom_sf"/>
</dbReference>
<accession>R4PYL8</accession>
<dbReference type="HOGENOM" id="CLU_318252_0_0_0"/>
<name>R4PYL8_9BACT</name>
<keyword evidence="3" id="KW-1185">Reference proteome</keyword>
<dbReference type="PANTHER" id="PTHR47197">
    <property type="entry name" value="PROTEIN NIRF"/>
    <property type="match status" value="1"/>
</dbReference>
<evidence type="ECO:0000313" key="2">
    <source>
        <dbReference type="EMBL" id="AGL62316.1"/>
    </source>
</evidence>
<proteinExistence type="predicted"/>
<dbReference type="SUPFAM" id="SSF51004">
    <property type="entry name" value="C-terminal (heme d1) domain of cytochrome cd1-nitrite reductase"/>
    <property type="match status" value="2"/>
</dbReference>
<dbReference type="InterPro" id="IPR051200">
    <property type="entry name" value="Host-pathogen_enzymatic-act"/>
</dbReference>
<dbReference type="InterPro" id="IPR011048">
    <property type="entry name" value="Haem_d1_sf"/>
</dbReference>
<dbReference type="InterPro" id="IPR013211">
    <property type="entry name" value="LVIVD"/>
</dbReference>
<dbReference type="EMBL" id="CP005957">
    <property type="protein sequence ID" value="AGL62316.1"/>
    <property type="molecule type" value="Genomic_DNA"/>
</dbReference>
<keyword evidence="1" id="KW-0732">Signal</keyword>